<proteinExistence type="predicted"/>
<accession>A0A6N2KZR2</accession>
<evidence type="ECO:0000313" key="1">
    <source>
        <dbReference type="EMBL" id="VFU34215.1"/>
    </source>
</evidence>
<dbReference type="EMBL" id="CAADRP010001001">
    <property type="protein sequence ID" value="VFU34215.1"/>
    <property type="molecule type" value="Genomic_DNA"/>
</dbReference>
<protein>
    <submittedName>
        <fullName evidence="1">Uncharacterized protein</fullName>
    </submittedName>
</protein>
<sequence>MNQLNSDQLFICVMKEWLGTMTSWLLLPKDSQPKPWFKVFHQWLQSSRGNMDPSAAAAAFMKAAFMKAWIAVIASEDFAFAL</sequence>
<organism evidence="1">
    <name type="scientific">Salix viminalis</name>
    <name type="common">Common osier</name>
    <name type="synonym">Basket willow</name>
    <dbReference type="NCBI Taxonomy" id="40686"/>
    <lineage>
        <taxon>Eukaryota</taxon>
        <taxon>Viridiplantae</taxon>
        <taxon>Streptophyta</taxon>
        <taxon>Embryophyta</taxon>
        <taxon>Tracheophyta</taxon>
        <taxon>Spermatophyta</taxon>
        <taxon>Magnoliopsida</taxon>
        <taxon>eudicotyledons</taxon>
        <taxon>Gunneridae</taxon>
        <taxon>Pentapetalae</taxon>
        <taxon>rosids</taxon>
        <taxon>fabids</taxon>
        <taxon>Malpighiales</taxon>
        <taxon>Salicaceae</taxon>
        <taxon>Saliceae</taxon>
        <taxon>Salix</taxon>
    </lineage>
</organism>
<reference evidence="1" key="1">
    <citation type="submission" date="2019-03" db="EMBL/GenBank/DDBJ databases">
        <authorList>
            <person name="Mank J."/>
            <person name="Almeida P."/>
        </authorList>
    </citation>
    <scope>NUCLEOTIDE SEQUENCE</scope>
    <source>
        <strain evidence="1">78183</strain>
    </source>
</reference>
<name>A0A6N2KZR2_SALVM</name>
<dbReference type="AlphaFoldDB" id="A0A6N2KZR2"/>
<gene>
    <name evidence="1" type="ORF">SVIM_LOCUS162767</name>
</gene>